<dbReference type="CDD" id="cd01991">
    <property type="entry name" value="Asn_synthase_B_C"/>
    <property type="match status" value="1"/>
</dbReference>
<dbReference type="InterPro" id="IPR033738">
    <property type="entry name" value="AsnB_N"/>
</dbReference>
<name>A0A8D5JS93_9BACT</name>
<dbReference type="CDD" id="cd00712">
    <property type="entry name" value="AsnB"/>
    <property type="match status" value="1"/>
</dbReference>
<keyword evidence="4" id="KW-0547">Nucleotide-binding</keyword>
<comment type="catalytic activity">
    <reaction evidence="7">
        <text>L-aspartate + L-glutamine + ATP + H2O = L-asparagine + L-glutamate + AMP + diphosphate + H(+)</text>
        <dbReference type="Rhea" id="RHEA:12228"/>
        <dbReference type="ChEBI" id="CHEBI:15377"/>
        <dbReference type="ChEBI" id="CHEBI:15378"/>
        <dbReference type="ChEBI" id="CHEBI:29985"/>
        <dbReference type="ChEBI" id="CHEBI:29991"/>
        <dbReference type="ChEBI" id="CHEBI:30616"/>
        <dbReference type="ChEBI" id="CHEBI:33019"/>
        <dbReference type="ChEBI" id="CHEBI:58048"/>
        <dbReference type="ChEBI" id="CHEBI:58359"/>
        <dbReference type="ChEBI" id="CHEBI:456215"/>
        <dbReference type="EC" id="6.3.5.4"/>
    </reaction>
</comment>
<reference evidence="9" key="1">
    <citation type="submission" date="2020-09" db="EMBL/GenBank/DDBJ databases">
        <title>Desulfogranum mesoprofundum gen. nov., sp. nov., a novel mesophilic, sulfate-reducing chemolithoautotroph isolated from a deep-sea hydrothermal vent chimney in the Suiyo Seamount.</title>
        <authorList>
            <person name="Hashimoto Y."/>
            <person name="Nakagawa S."/>
        </authorList>
    </citation>
    <scope>NUCLEOTIDE SEQUENCE</scope>
    <source>
        <strain evidence="9">KT2</strain>
    </source>
</reference>
<dbReference type="KEGG" id="dbk:DGMP_25590"/>
<gene>
    <name evidence="9" type="primary">asnB_2</name>
    <name evidence="9" type="ORF">DGMP_25590</name>
</gene>
<dbReference type="GO" id="GO:0005829">
    <property type="term" value="C:cytosol"/>
    <property type="evidence" value="ECO:0007669"/>
    <property type="project" value="TreeGrafter"/>
</dbReference>
<dbReference type="PANTHER" id="PTHR43284">
    <property type="entry name" value="ASPARAGINE SYNTHETASE (GLUTAMINE-HYDROLYZING)"/>
    <property type="match status" value="1"/>
</dbReference>
<evidence type="ECO:0000256" key="5">
    <source>
        <dbReference type="ARBA" id="ARBA00022840"/>
    </source>
</evidence>
<keyword evidence="6" id="KW-0315">Glutamine amidotransferase</keyword>
<feature type="domain" description="Glutamine amidotransferase type-2" evidence="8">
    <location>
        <begin position="1"/>
        <end position="206"/>
    </location>
</feature>
<dbReference type="RefSeq" id="WP_228854281.1">
    <property type="nucleotide sequence ID" value="NZ_AP024086.1"/>
</dbReference>
<comment type="pathway">
    <text evidence="1">Amino-acid biosynthesis; L-asparagine biosynthesis; L-asparagine from L-aspartate (L-Gln route): step 1/1.</text>
</comment>
<evidence type="ECO:0000313" key="10">
    <source>
        <dbReference type="Proteomes" id="UP000826725"/>
    </source>
</evidence>
<dbReference type="AlphaFoldDB" id="A0A8D5JS93"/>
<keyword evidence="5" id="KW-0067">ATP-binding</keyword>
<dbReference type="EC" id="6.3.5.4" evidence="3"/>
<dbReference type="InterPro" id="IPR006426">
    <property type="entry name" value="Asn_synth_AEB"/>
</dbReference>
<dbReference type="Pfam" id="PF00733">
    <property type="entry name" value="Asn_synthase"/>
    <property type="match status" value="1"/>
</dbReference>
<evidence type="ECO:0000313" key="9">
    <source>
        <dbReference type="EMBL" id="BCL61866.1"/>
    </source>
</evidence>
<comment type="similarity">
    <text evidence="2">Belongs to the asparagine synthetase family.</text>
</comment>
<dbReference type="InterPro" id="IPR001962">
    <property type="entry name" value="Asn_synthase"/>
</dbReference>
<evidence type="ECO:0000256" key="4">
    <source>
        <dbReference type="ARBA" id="ARBA00022741"/>
    </source>
</evidence>
<proteinExistence type="inferred from homology"/>
<evidence type="ECO:0000256" key="3">
    <source>
        <dbReference type="ARBA" id="ARBA00012737"/>
    </source>
</evidence>
<dbReference type="Pfam" id="PF13537">
    <property type="entry name" value="GATase_7"/>
    <property type="match status" value="1"/>
</dbReference>
<dbReference type="PIRSF" id="PIRSF001589">
    <property type="entry name" value="Asn_synthetase_glu-h"/>
    <property type="match status" value="1"/>
</dbReference>
<dbReference type="GO" id="GO:0006529">
    <property type="term" value="P:asparagine biosynthetic process"/>
    <property type="evidence" value="ECO:0007669"/>
    <property type="project" value="InterPro"/>
</dbReference>
<accession>A0A8D5JS93</accession>
<dbReference type="GO" id="GO:0004066">
    <property type="term" value="F:asparagine synthase (glutamine-hydrolyzing) activity"/>
    <property type="evidence" value="ECO:0007669"/>
    <property type="project" value="UniProtKB-EC"/>
</dbReference>
<dbReference type="PROSITE" id="PS51278">
    <property type="entry name" value="GATASE_TYPE_2"/>
    <property type="match status" value="1"/>
</dbReference>
<evidence type="ECO:0000256" key="1">
    <source>
        <dbReference type="ARBA" id="ARBA00005187"/>
    </source>
</evidence>
<protein>
    <recommendedName>
        <fullName evidence="3">asparagine synthase (glutamine-hydrolyzing)</fullName>
        <ecNumber evidence="3">6.3.5.4</ecNumber>
    </recommendedName>
</protein>
<evidence type="ECO:0000256" key="2">
    <source>
        <dbReference type="ARBA" id="ARBA00005752"/>
    </source>
</evidence>
<evidence type="ECO:0000256" key="7">
    <source>
        <dbReference type="ARBA" id="ARBA00048741"/>
    </source>
</evidence>
<keyword evidence="10" id="KW-1185">Reference proteome</keyword>
<dbReference type="InterPro" id="IPR017932">
    <property type="entry name" value="GATase_2_dom"/>
</dbReference>
<evidence type="ECO:0000256" key="6">
    <source>
        <dbReference type="ARBA" id="ARBA00022962"/>
    </source>
</evidence>
<sequence length="622" mass="71084">MISGFFLTNGQNSKGVNRFKELRNTPSTHIVYTDDNLILSNTVDRDALGDKICNPLVSENKKLIVHFSGTIYNRKEYIQKYDLPLKPDSSSGDADLILALYLTFGENLLTHLDGTFSFLIYDKNEEKLLLCRDHFGVEPLYYFEAPDFFVFSSTIAGILRLTGQSKNLHHPALAKILLFNYNVGFDTLVEGIKRLPPAHFLKIHGGQPLLKRYWSIDFTPVSRPEETVCQELLQHLRRAVGSCLSGTDQSGVFLSGGMDSSTMLALSAEHEPTSLDTFSYRCKAASFDESQYARQMAEFAGSHHHESEYSSNDVLLMPEVVKAMNEPFSDVGINIATYLLGREAAATGTGLILTGDGGDELFAGHPVYEADKIARYIDTIPRFLLGPLFSLFRQLPDSDQKKNLSVKLKRFSESMSYPRELLSHRWRIYYDAASLLQLAGENLTDAVNWNNLLEDILLINEKTSSFDPLARSLASDYQTVVDFYLRRNDLIRRFNIDIRYPMFDRKLVEYCASLPSSLKIKGWFDTKYIFKKTMEPVLPHSIIYRKDKLGHSIPLKNWIRDDNRVREMILDHVSGETISRRGLFKTSTIAEMTNDHLRKKSNHSHRLWTLAVMEMWLRHHFD</sequence>
<dbReference type="PANTHER" id="PTHR43284:SF1">
    <property type="entry name" value="ASPARAGINE SYNTHETASE"/>
    <property type="match status" value="1"/>
</dbReference>
<organism evidence="9 10">
    <name type="scientific">Desulfomarina profundi</name>
    <dbReference type="NCBI Taxonomy" id="2772557"/>
    <lineage>
        <taxon>Bacteria</taxon>
        <taxon>Pseudomonadati</taxon>
        <taxon>Thermodesulfobacteriota</taxon>
        <taxon>Desulfobulbia</taxon>
        <taxon>Desulfobulbales</taxon>
        <taxon>Desulfobulbaceae</taxon>
        <taxon>Desulfomarina</taxon>
    </lineage>
</organism>
<dbReference type="EMBL" id="AP024086">
    <property type="protein sequence ID" value="BCL61866.1"/>
    <property type="molecule type" value="Genomic_DNA"/>
</dbReference>
<dbReference type="Proteomes" id="UP000826725">
    <property type="component" value="Chromosome"/>
</dbReference>
<evidence type="ECO:0000259" key="8">
    <source>
        <dbReference type="PROSITE" id="PS51278"/>
    </source>
</evidence>
<dbReference type="InterPro" id="IPR051786">
    <property type="entry name" value="ASN_synthetase/amidase"/>
</dbReference>